<comment type="cofactor">
    <cofactor evidence="1">
        <name>pyridoxal 5'-phosphate</name>
        <dbReference type="ChEBI" id="CHEBI:597326"/>
    </cofactor>
</comment>
<reference evidence="6" key="1">
    <citation type="submission" date="2018-05" db="EMBL/GenBank/DDBJ databases">
        <authorList>
            <person name="Lanie J.A."/>
            <person name="Ng W.-L."/>
            <person name="Kazmierczak K.M."/>
            <person name="Andrzejewski T.M."/>
            <person name="Davidsen T.M."/>
            <person name="Wayne K.J."/>
            <person name="Tettelin H."/>
            <person name="Glass J.I."/>
            <person name="Rusch D."/>
            <person name="Podicherti R."/>
            <person name="Tsui H.-C.T."/>
            <person name="Winkler M.E."/>
        </authorList>
    </citation>
    <scope>NUCLEOTIDE SEQUENCE</scope>
</reference>
<name>A0A381Q7R4_9ZZZZ</name>
<feature type="domain" description="Aminotransferase class I/classII large" evidence="5">
    <location>
        <begin position="39"/>
        <end position="394"/>
    </location>
</feature>
<dbReference type="GO" id="GO:0008483">
    <property type="term" value="F:transaminase activity"/>
    <property type="evidence" value="ECO:0007669"/>
    <property type="project" value="UniProtKB-KW"/>
</dbReference>
<dbReference type="InterPro" id="IPR015422">
    <property type="entry name" value="PyrdxlP-dep_Trfase_small"/>
</dbReference>
<proteinExistence type="predicted"/>
<gene>
    <name evidence="6" type="ORF">METZ01_LOCUS27954</name>
</gene>
<dbReference type="PANTHER" id="PTHR43488:SF2">
    <property type="entry name" value="GLUTAMATE-PYRUVATE AMINOTRANSFERASE ALAA"/>
    <property type="match status" value="1"/>
</dbReference>
<organism evidence="6">
    <name type="scientific">marine metagenome</name>
    <dbReference type="NCBI Taxonomy" id="408172"/>
    <lineage>
        <taxon>unclassified sequences</taxon>
        <taxon>metagenomes</taxon>
        <taxon>ecological metagenomes</taxon>
    </lineage>
</organism>
<accession>A0A381Q7R4</accession>
<protein>
    <recommendedName>
        <fullName evidence="5">Aminotransferase class I/classII large domain-containing protein</fullName>
    </recommendedName>
</protein>
<dbReference type="InterPro" id="IPR015424">
    <property type="entry name" value="PyrdxlP-dep_Trfase"/>
</dbReference>
<dbReference type="InterPro" id="IPR051926">
    <property type="entry name" value="Ala_Aminotransferase"/>
</dbReference>
<dbReference type="InterPro" id="IPR004839">
    <property type="entry name" value="Aminotransferase_I/II_large"/>
</dbReference>
<dbReference type="Gene3D" id="3.40.640.10">
    <property type="entry name" value="Type I PLP-dependent aspartate aminotransferase-like (Major domain)"/>
    <property type="match status" value="1"/>
</dbReference>
<dbReference type="GO" id="GO:0030170">
    <property type="term" value="F:pyridoxal phosphate binding"/>
    <property type="evidence" value="ECO:0007669"/>
    <property type="project" value="InterPro"/>
</dbReference>
<evidence type="ECO:0000256" key="4">
    <source>
        <dbReference type="ARBA" id="ARBA00022898"/>
    </source>
</evidence>
<dbReference type="SUPFAM" id="SSF53383">
    <property type="entry name" value="PLP-dependent transferases"/>
    <property type="match status" value="1"/>
</dbReference>
<evidence type="ECO:0000256" key="2">
    <source>
        <dbReference type="ARBA" id="ARBA00022576"/>
    </source>
</evidence>
<dbReference type="EMBL" id="UINC01001233">
    <property type="protein sequence ID" value="SUZ75100.1"/>
    <property type="molecule type" value="Genomic_DNA"/>
</dbReference>
<keyword evidence="3" id="KW-0808">Transferase</keyword>
<sequence length="405" mass="43088">VVARAPAPIVVGSRLEGFSYAIRNVVAEAKKVEASGRQVTYLNIGDPVAFGFRTPPHLVDAVIRAMQDGANGYTPAAGIWVAREAVAASYCAAGLPVGPERVVLTSGTSEGIELALSVLVDSDDEVLIPVPTYPFYTATLTKLGARAVFYRTDASNGWMPDLEHIRSLIRPSTRAIVVIDPNNPTGAVYSTETRRALVELADENGLVILADEVYADLAYDAPVPPIGALDPDAPVISFSSISKAYQAPGWRAGWLAVSGGERLNAVLRAINELADGRLCSTGPMQHAILAALSGNNEHKATFVQALRERATITTRRLNAIDGISCVPPRAAFYAMPRIELPPGRTDEDYVIGLLRATGLLCVYGSGFGTSPGDGFLRIVFLAPPQELDAIYDAIADFTAHFRATA</sequence>
<dbReference type="PANTHER" id="PTHR43488">
    <property type="entry name" value="GLUTAMATE-PYRUVATE AMINOTRANSFERASE ALAA"/>
    <property type="match status" value="1"/>
</dbReference>
<evidence type="ECO:0000256" key="1">
    <source>
        <dbReference type="ARBA" id="ARBA00001933"/>
    </source>
</evidence>
<feature type="non-terminal residue" evidence="6">
    <location>
        <position position="1"/>
    </location>
</feature>
<dbReference type="AlphaFoldDB" id="A0A381Q7R4"/>
<keyword evidence="2" id="KW-0032">Aminotransferase</keyword>
<keyword evidence="4" id="KW-0663">Pyridoxal phosphate</keyword>
<evidence type="ECO:0000256" key="3">
    <source>
        <dbReference type="ARBA" id="ARBA00022679"/>
    </source>
</evidence>
<dbReference type="Pfam" id="PF00155">
    <property type="entry name" value="Aminotran_1_2"/>
    <property type="match status" value="1"/>
</dbReference>
<dbReference type="Gene3D" id="3.90.1150.10">
    <property type="entry name" value="Aspartate Aminotransferase, domain 1"/>
    <property type="match status" value="1"/>
</dbReference>
<dbReference type="InterPro" id="IPR015421">
    <property type="entry name" value="PyrdxlP-dep_Trfase_major"/>
</dbReference>
<evidence type="ECO:0000313" key="6">
    <source>
        <dbReference type="EMBL" id="SUZ75100.1"/>
    </source>
</evidence>
<dbReference type="CDD" id="cd00609">
    <property type="entry name" value="AAT_like"/>
    <property type="match status" value="1"/>
</dbReference>
<evidence type="ECO:0000259" key="5">
    <source>
        <dbReference type="Pfam" id="PF00155"/>
    </source>
</evidence>